<sequence>MAEWTAEGCEPGAEPVKIAPLHIHRQDDEAWYVLEGTLGFQIGDTTLEAHPNDAVLVPRGMPHTYWNPRPEPARYLIVMTSRISALIDAIHAASERNPETMKQLFARYESELPD</sequence>
<protein>
    <submittedName>
        <fullName evidence="2">Cupin domain-containing protein</fullName>
    </submittedName>
</protein>
<dbReference type="AlphaFoldDB" id="A0A7X0SRY1"/>
<evidence type="ECO:0000313" key="2">
    <source>
        <dbReference type="EMBL" id="MBB6734861.1"/>
    </source>
</evidence>
<accession>A0A7X0SRY1</accession>
<dbReference type="CDD" id="cd02208">
    <property type="entry name" value="cupin_RmlC-like"/>
    <property type="match status" value="1"/>
</dbReference>
<dbReference type="InterPro" id="IPR014710">
    <property type="entry name" value="RmlC-like_jellyroll"/>
</dbReference>
<dbReference type="Proteomes" id="UP000564644">
    <property type="component" value="Unassembled WGS sequence"/>
</dbReference>
<dbReference type="PANTHER" id="PTHR36440">
    <property type="entry name" value="PUTATIVE (AFU_ORTHOLOGUE AFUA_8G07350)-RELATED"/>
    <property type="match status" value="1"/>
</dbReference>
<dbReference type="Pfam" id="PF07883">
    <property type="entry name" value="Cupin_2"/>
    <property type="match status" value="1"/>
</dbReference>
<organism evidence="2 3">
    <name type="scientific">Cohnella zeiphila</name>
    <dbReference type="NCBI Taxonomy" id="2761120"/>
    <lineage>
        <taxon>Bacteria</taxon>
        <taxon>Bacillati</taxon>
        <taxon>Bacillota</taxon>
        <taxon>Bacilli</taxon>
        <taxon>Bacillales</taxon>
        <taxon>Paenibacillaceae</taxon>
        <taxon>Cohnella</taxon>
    </lineage>
</organism>
<comment type="caution">
    <text evidence="2">The sequence shown here is derived from an EMBL/GenBank/DDBJ whole genome shotgun (WGS) entry which is preliminary data.</text>
</comment>
<dbReference type="SUPFAM" id="SSF51182">
    <property type="entry name" value="RmlC-like cupins"/>
    <property type="match status" value="1"/>
</dbReference>
<evidence type="ECO:0000313" key="3">
    <source>
        <dbReference type="Proteomes" id="UP000564644"/>
    </source>
</evidence>
<dbReference type="InterPro" id="IPR011051">
    <property type="entry name" value="RmlC_Cupin_sf"/>
</dbReference>
<dbReference type="InterPro" id="IPR013096">
    <property type="entry name" value="Cupin_2"/>
</dbReference>
<dbReference type="Gene3D" id="2.60.120.10">
    <property type="entry name" value="Jelly Rolls"/>
    <property type="match status" value="1"/>
</dbReference>
<reference evidence="2 3" key="1">
    <citation type="submission" date="2020-08" db="EMBL/GenBank/DDBJ databases">
        <title>Cohnella phylogeny.</title>
        <authorList>
            <person name="Dunlap C."/>
        </authorList>
    </citation>
    <scope>NUCLEOTIDE SEQUENCE [LARGE SCALE GENOMIC DNA]</scope>
    <source>
        <strain evidence="2 3">CBP 2801</strain>
    </source>
</reference>
<proteinExistence type="predicted"/>
<feature type="domain" description="Cupin type-2" evidence="1">
    <location>
        <begin position="18"/>
        <end position="78"/>
    </location>
</feature>
<dbReference type="InterPro" id="IPR053146">
    <property type="entry name" value="QDO-like"/>
</dbReference>
<dbReference type="EMBL" id="JACJVO010000038">
    <property type="protein sequence ID" value="MBB6734861.1"/>
    <property type="molecule type" value="Genomic_DNA"/>
</dbReference>
<gene>
    <name evidence="2" type="ORF">H7C18_28520</name>
</gene>
<keyword evidence="3" id="KW-1185">Reference proteome</keyword>
<evidence type="ECO:0000259" key="1">
    <source>
        <dbReference type="Pfam" id="PF07883"/>
    </source>
</evidence>
<name>A0A7X0SRY1_9BACL</name>
<dbReference type="PANTHER" id="PTHR36440:SF1">
    <property type="entry name" value="PUTATIVE (AFU_ORTHOLOGUE AFUA_8G07350)-RELATED"/>
    <property type="match status" value="1"/>
</dbReference>